<protein>
    <submittedName>
        <fullName evidence="1">Carbohydrate esterase family 3 protein</fullName>
    </submittedName>
</protein>
<dbReference type="EMBL" id="MU394295">
    <property type="protein sequence ID" value="KAI6089445.1"/>
    <property type="molecule type" value="Genomic_DNA"/>
</dbReference>
<comment type="caution">
    <text evidence="1">The sequence shown here is derived from an EMBL/GenBank/DDBJ whole genome shotgun (WGS) entry which is preliminary data.</text>
</comment>
<gene>
    <name evidence="1" type="ORF">F4821DRAFT_268357</name>
</gene>
<keyword evidence="2" id="KW-1185">Reference proteome</keyword>
<sequence length="296" mass="33134">MPSIYRLAGVSAVALVLIIVVFFTNTVDVDYQWHRLAPGKNKISEDGPVAGGMPLRIMFLGASVTRGEVSTGDRGYRKYLRDKLTAMGNPVNFVGFNRFGDFPDNDVEGYGSNRIRQLRDHAEQAVPYLQPNLVLIQVGTSDCFQNDDTIHILKRMRELVEYLIEASPRATVILSTLLTTPDLTFEDCMKGANAQIRQAATDLLREGKPVAMAEMHYDQGLPGRPMPSDIGNDRIHPTDEGYFMMGEIFLEKIREVEEKGFLKYPVKNGIADDGDASREVEDQLKEKGEKEHPLKV</sequence>
<name>A0ACC0D9P2_9PEZI</name>
<proteinExistence type="predicted"/>
<evidence type="ECO:0000313" key="1">
    <source>
        <dbReference type="EMBL" id="KAI6089445.1"/>
    </source>
</evidence>
<accession>A0ACC0D9P2</accession>
<evidence type="ECO:0000313" key="2">
    <source>
        <dbReference type="Proteomes" id="UP001497680"/>
    </source>
</evidence>
<dbReference type="Proteomes" id="UP001497680">
    <property type="component" value="Unassembled WGS sequence"/>
</dbReference>
<organism evidence="1 2">
    <name type="scientific">Hypoxylon rubiginosum</name>
    <dbReference type="NCBI Taxonomy" id="110542"/>
    <lineage>
        <taxon>Eukaryota</taxon>
        <taxon>Fungi</taxon>
        <taxon>Dikarya</taxon>
        <taxon>Ascomycota</taxon>
        <taxon>Pezizomycotina</taxon>
        <taxon>Sordariomycetes</taxon>
        <taxon>Xylariomycetidae</taxon>
        <taxon>Xylariales</taxon>
        <taxon>Hypoxylaceae</taxon>
        <taxon>Hypoxylon</taxon>
    </lineage>
</organism>
<reference evidence="1 2" key="1">
    <citation type="journal article" date="2022" name="New Phytol.">
        <title>Ecological generalism drives hyperdiversity of secondary metabolite gene clusters in xylarialean endophytes.</title>
        <authorList>
            <person name="Franco M.E.E."/>
            <person name="Wisecaver J.H."/>
            <person name="Arnold A.E."/>
            <person name="Ju Y.M."/>
            <person name="Slot J.C."/>
            <person name="Ahrendt S."/>
            <person name="Moore L.P."/>
            <person name="Eastman K.E."/>
            <person name="Scott K."/>
            <person name="Konkel Z."/>
            <person name="Mondo S.J."/>
            <person name="Kuo A."/>
            <person name="Hayes R.D."/>
            <person name="Haridas S."/>
            <person name="Andreopoulos B."/>
            <person name="Riley R."/>
            <person name="LaButti K."/>
            <person name="Pangilinan J."/>
            <person name="Lipzen A."/>
            <person name="Amirebrahimi M."/>
            <person name="Yan J."/>
            <person name="Adam C."/>
            <person name="Keymanesh K."/>
            <person name="Ng V."/>
            <person name="Louie K."/>
            <person name="Northen T."/>
            <person name="Drula E."/>
            <person name="Henrissat B."/>
            <person name="Hsieh H.M."/>
            <person name="Youens-Clark K."/>
            <person name="Lutzoni F."/>
            <person name="Miadlikowska J."/>
            <person name="Eastwood D.C."/>
            <person name="Hamelin R.C."/>
            <person name="Grigoriev I.V."/>
            <person name="U'Ren J.M."/>
        </authorList>
    </citation>
    <scope>NUCLEOTIDE SEQUENCE [LARGE SCALE GENOMIC DNA]</scope>
    <source>
        <strain evidence="1 2">ER1909</strain>
    </source>
</reference>